<dbReference type="PaxDb" id="243230-DR_1862"/>
<dbReference type="InParanoid" id="Q9RTA3"/>
<gene>
    <name evidence="13" type="ordered locus">DR_1862</name>
</gene>
<keyword evidence="5" id="KW-0808">Transferase</keyword>
<dbReference type="Gene3D" id="3.90.870.10">
    <property type="entry name" value="DHBP synthase"/>
    <property type="match status" value="1"/>
</dbReference>
<dbReference type="PATRIC" id="fig|243230.17.peg.2074"/>
<protein>
    <recommendedName>
        <fullName evidence="10">L-threonylcarbamoyladenylate synthase</fullName>
        <ecNumber evidence="3">2.7.7.87</ecNumber>
    </recommendedName>
    <alternativeName>
        <fullName evidence="10">L-threonylcarbamoyladenylate synthase</fullName>
    </alternativeName>
</protein>
<keyword evidence="6" id="KW-0819">tRNA processing</keyword>
<dbReference type="InterPro" id="IPR006070">
    <property type="entry name" value="Sua5-like_dom"/>
</dbReference>
<comment type="subcellular location">
    <subcellularLocation>
        <location evidence="1">Cytoplasm</location>
    </subcellularLocation>
</comment>
<dbReference type="GO" id="GO:0005524">
    <property type="term" value="F:ATP binding"/>
    <property type="evidence" value="ECO:0007669"/>
    <property type="project" value="UniProtKB-KW"/>
</dbReference>
<sequence length="230" mass="23260">MTDFAALPSPESLPSGFLPPELLRAAADVLDRGGVVAYPTETVWGLAARPAAAAELYRRKGREANKPLQLSCPGAAAALALAVPSPALLALSACWPGPLTVVTPGRPERLEDWGAGAEAVAPDGWLGLRVPAHPVALALLSAAGGPLATTSLNPSGQAAATTQAEAEAYALADLTLPEPAGTADRPPAAPSTVLRLPAEGEDTARMLRLGGLSQADLAARLAPLGVRVTL</sequence>
<dbReference type="EC" id="2.7.7.87" evidence="3"/>
<evidence type="ECO:0000256" key="8">
    <source>
        <dbReference type="ARBA" id="ARBA00022741"/>
    </source>
</evidence>
<evidence type="ECO:0000256" key="11">
    <source>
        <dbReference type="ARBA" id="ARBA00048366"/>
    </source>
</evidence>
<evidence type="ECO:0000256" key="9">
    <source>
        <dbReference type="ARBA" id="ARBA00022840"/>
    </source>
</evidence>
<dbReference type="STRING" id="243230.DR_1862"/>
<dbReference type="PANTHER" id="PTHR17490">
    <property type="entry name" value="SUA5"/>
    <property type="match status" value="1"/>
</dbReference>
<evidence type="ECO:0000256" key="3">
    <source>
        <dbReference type="ARBA" id="ARBA00012584"/>
    </source>
</evidence>
<evidence type="ECO:0000313" key="14">
    <source>
        <dbReference type="Proteomes" id="UP000002524"/>
    </source>
</evidence>
<accession>Q9RTA3</accession>
<dbReference type="KEGG" id="dra:DR_1862"/>
<dbReference type="PANTHER" id="PTHR17490:SF16">
    <property type="entry name" value="THREONYLCARBAMOYL-AMP SYNTHASE"/>
    <property type="match status" value="1"/>
</dbReference>
<keyword evidence="8" id="KW-0547">Nucleotide-binding</keyword>
<evidence type="ECO:0000256" key="1">
    <source>
        <dbReference type="ARBA" id="ARBA00004496"/>
    </source>
</evidence>
<dbReference type="GO" id="GO:0061710">
    <property type="term" value="F:L-threonylcarbamoyladenylate synthase"/>
    <property type="evidence" value="ECO:0007669"/>
    <property type="project" value="UniProtKB-EC"/>
</dbReference>
<proteinExistence type="inferred from homology"/>
<dbReference type="OrthoDB" id="9814580at2"/>
<dbReference type="AlphaFoldDB" id="Q9RTA3"/>
<name>Q9RTA3_DEIRA</name>
<evidence type="ECO:0000256" key="6">
    <source>
        <dbReference type="ARBA" id="ARBA00022694"/>
    </source>
</evidence>
<keyword evidence="4" id="KW-0963">Cytoplasm</keyword>
<keyword evidence="9" id="KW-0067">ATP-binding</keyword>
<dbReference type="SUPFAM" id="SSF55821">
    <property type="entry name" value="YrdC/RibB"/>
    <property type="match status" value="1"/>
</dbReference>
<reference evidence="13 14" key="1">
    <citation type="journal article" date="1999" name="Science">
        <title>Genome sequence of the radioresistant bacterium Deinococcus radiodurans R1.</title>
        <authorList>
            <person name="White O."/>
            <person name="Eisen J.A."/>
            <person name="Heidelberg J.F."/>
            <person name="Hickey E.K."/>
            <person name="Peterson J.D."/>
            <person name="Dodson R.J."/>
            <person name="Haft D.H."/>
            <person name="Gwinn M.L."/>
            <person name="Nelson W.C."/>
            <person name="Richardson D.L."/>
            <person name="Moffat K.S."/>
            <person name="Qin H."/>
            <person name="Jiang L."/>
            <person name="Pamphile W."/>
            <person name="Crosby M."/>
            <person name="Shen M."/>
            <person name="Vamathevan J.J."/>
            <person name="Lam P."/>
            <person name="McDonald L."/>
            <person name="Utterback T."/>
            <person name="Zalewski C."/>
            <person name="Makarova K.S."/>
            <person name="Aravind L."/>
            <person name="Daly M.J."/>
            <person name="Minton K.W."/>
            <person name="Fleischmann R.D."/>
            <person name="Ketchum K.A."/>
            <person name="Nelson K.E."/>
            <person name="Salzberg S."/>
            <person name="Smith H.O."/>
            <person name="Venter J.C."/>
            <person name="Fraser C.M."/>
        </authorList>
    </citation>
    <scope>NUCLEOTIDE SEQUENCE [LARGE SCALE GENOMIC DNA]</scope>
    <source>
        <strain evidence="14">ATCC 13939 / DSM 20539 / JCM 16871 / LMG 4051 / NBRC 15346 / NCIMB 9279 / R1 / VKM B-1422</strain>
    </source>
</reference>
<evidence type="ECO:0000313" key="13">
    <source>
        <dbReference type="EMBL" id="AAF11415.1"/>
    </source>
</evidence>
<dbReference type="GO" id="GO:0000049">
    <property type="term" value="F:tRNA binding"/>
    <property type="evidence" value="ECO:0000318"/>
    <property type="project" value="GO_Central"/>
</dbReference>
<feature type="domain" description="YrdC-like" evidence="12">
    <location>
        <begin position="20"/>
        <end position="212"/>
    </location>
</feature>
<dbReference type="InterPro" id="IPR050156">
    <property type="entry name" value="TC-AMP_synthase_SUA5"/>
</dbReference>
<dbReference type="RefSeq" id="WP_010888497.1">
    <property type="nucleotide sequence ID" value="NC_001263.1"/>
</dbReference>
<dbReference type="EMBL" id="AE000513">
    <property type="protein sequence ID" value="AAF11415.1"/>
    <property type="molecule type" value="Genomic_DNA"/>
</dbReference>
<dbReference type="Pfam" id="PF01300">
    <property type="entry name" value="Sua5_yciO_yrdC"/>
    <property type="match status" value="1"/>
</dbReference>
<dbReference type="GO" id="GO:0003725">
    <property type="term" value="F:double-stranded RNA binding"/>
    <property type="evidence" value="ECO:0007669"/>
    <property type="project" value="InterPro"/>
</dbReference>
<evidence type="ECO:0000256" key="5">
    <source>
        <dbReference type="ARBA" id="ARBA00022679"/>
    </source>
</evidence>
<evidence type="ECO:0000259" key="12">
    <source>
        <dbReference type="PROSITE" id="PS51163"/>
    </source>
</evidence>
<dbReference type="HOGENOM" id="CLU_031397_3_1_0"/>
<dbReference type="PROSITE" id="PS51163">
    <property type="entry name" value="YRDC"/>
    <property type="match status" value="1"/>
</dbReference>
<evidence type="ECO:0000256" key="2">
    <source>
        <dbReference type="ARBA" id="ARBA00007663"/>
    </source>
</evidence>
<dbReference type="PIR" id="H75343">
    <property type="entry name" value="H75343"/>
</dbReference>
<keyword evidence="7" id="KW-0548">Nucleotidyltransferase</keyword>
<evidence type="ECO:0000256" key="4">
    <source>
        <dbReference type="ARBA" id="ARBA00022490"/>
    </source>
</evidence>
<organism evidence="13 14">
    <name type="scientific">Deinococcus radiodurans (strain ATCC 13939 / DSM 20539 / JCM 16871 / CCUG 27074 / LMG 4051 / NBRC 15346 / NCIMB 9279 / VKM B-1422 / R1)</name>
    <dbReference type="NCBI Taxonomy" id="243230"/>
    <lineage>
        <taxon>Bacteria</taxon>
        <taxon>Thermotogati</taxon>
        <taxon>Deinococcota</taxon>
        <taxon>Deinococci</taxon>
        <taxon>Deinococcales</taxon>
        <taxon>Deinococcaceae</taxon>
        <taxon>Deinococcus</taxon>
    </lineage>
</organism>
<evidence type="ECO:0000256" key="10">
    <source>
        <dbReference type="ARBA" id="ARBA00029774"/>
    </source>
</evidence>
<evidence type="ECO:0000256" key="7">
    <source>
        <dbReference type="ARBA" id="ARBA00022695"/>
    </source>
</evidence>
<dbReference type="GO" id="GO:0008033">
    <property type="term" value="P:tRNA processing"/>
    <property type="evidence" value="ECO:0007669"/>
    <property type="project" value="UniProtKB-KW"/>
</dbReference>
<dbReference type="FunCoup" id="Q9RTA3">
    <property type="interactions" value="393"/>
</dbReference>
<dbReference type="GeneID" id="69518101"/>
<dbReference type="FunFam" id="3.90.870.10:FF:000029">
    <property type="entry name" value="Glr3274 protein"/>
    <property type="match status" value="1"/>
</dbReference>
<dbReference type="InterPro" id="IPR017945">
    <property type="entry name" value="DHBP_synth_RibB-like_a/b_dom"/>
</dbReference>
<dbReference type="GO" id="GO:0016779">
    <property type="term" value="F:nucleotidyltransferase activity"/>
    <property type="evidence" value="ECO:0000318"/>
    <property type="project" value="GO_Central"/>
</dbReference>
<dbReference type="eggNOG" id="COG0009">
    <property type="taxonomic scope" value="Bacteria"/>
</dbReference>
<comment type="catalytic activity">
    <reaction evidence="11">
        <text>L-threonine + hydrogencarbonate + ATP = L-threonylcarbamoyladenylate + diphosphate + H2O</text>
        <dbReference type="Rhea" id="RHEA:36407"/>
        <dbReference type="ChEBI" id="CHEBI:15377"/>
        <dbReference type="ChEBI" id="CHEBI:17544"/>
        <dbReference type="ChEBI" id="CHEBI:30616"/>
        <dbReference type="ChEBI" id="CHEBI:33019"/>
        <dbReference type="ChEBI" id="CHEBI:57926"/>
        <dbReference type="ChEBI" id="CHEBI:73682"/>
        <dbReference type="EC" id="2.7.7.87"/>
    </reaction>
</comment>
<dbReference type="GO" id="GO:0006450">
    <property type="term" value="P:regulation of translational fidelity"/>
    <property type="evidence" value="ECO:0000318"/>
    <property type="project" value="GO_Central"/>
</dbReference>
<dbReference type="Proteomes" id="UP000002524">
    <property type="component" value="Chromosome 1"/>
</dbReference>
<dbReference type="GO" id="GO:0005737">
    <property type="term" value="C:cytoplasm"/>
    <property type="evidence" value="ECO:0000318"/>
    <property type="project" value="GO_Central"/>
</dbReference>
<dbReference type="EnsemblBacteria" id="AAF11415">
    <property type="protein sequence ID" value="AAF11415"/>
    <property type="gene ID" value="DR_1862"/>
</dbReference>
<keyword evidence="14" id="KW-1185">Reference proteome</keyword>
<comment type="similarity">
    <text evidence="2">Belongs to the SUA5 family.</text>
</comment>